<protein>
    <submittedName>
        <fullName evidence="2">Protein htrl</fullName>
    </submittedName>
</protein>
<evidence type="ECO:0000313" key="2">
    <source>
        <dbReference type="EMBL" id="GFR60955.1"/>
    </source>
</evidence>
<sequence>MGLGVVTLKGVLAYKRSLITALCLVAIGVPAFLVNTRYQKWLKTVKDSMLVMDWPGFGPEKGLYNFTVVTALLDIGRGDWDNQQRKYSTYLLYMQRMLRLDVNMVVFVEPKGRPFIDWMRRGREARTRVVEIGVKDLPYYSYRDKFADIMASEQYRQNNELYSTSKAEAIIPEYDILQLSKFYFMDRAVRENPFNTSYYIWLDAGYAHGKDVHPEDGVWVPKNLFDHAHQLTFIERKPGALHYKPQRARLHKISINIIAGLFFAGGGEVIQEVYKLQQKQVDNWLEKGIVDDDQTMYMLLYYQAPALFNLVSGDWLDVFKLFNAHES</sequence>
<organism evidence="2 3">
    <name type="scientific">Elysia marginata</name>
    <dbReference type="NCBI Taxonomy" id="1093978"/>
    <lineage>
        <taxon>Eukaryota</taxon>
        <taxon>Metazoa</taxon>
        <taxon>Spiralia</taxon>
        <taxon>Lophotrochozoa</taxon>
        <taxon>Mollusca</taxon>
        <taxon>Gastropoda</taxon>
        <taxon>Heterobranchia</taxon>
        <taxon>Euthyneura</taxon>
        <taxon>Panpulmonata</taxon>
        <taxon>Sacoglossa</taxon>
        <taxon>Placobranchoidea</taxon>
        <taxon>Plakobranchidae</taxon>
        <taxon>Elysia</taxon>
    </lineage>
</organism>
<dbReference type="Proteomes" id="UP000762676">
    <property type="component" value="Unassembled WGS sequence"/>
</dbReference>
<dbReference type="EMBL" id="BMAT01003701">
    <property type="protein sequence ID" value="GFR60955.1"/>
    <property type="molecule type" value="Genomic_DNA"/>
</dbReference>
<keyword evidence="1" id="KW-0812">Transmembrane</keyword>
<keyword evidence="3" id="KW-1185">Reference proteome</keyword>
<feature type="transmembrane region" description="Helical" evidence="1">
    <location>
        <begin position="12"/>
        <end position="34"/>
    </location>
</feature>
<dbReference type="InterPro" id="IPR011735">
    <property type="entry name" value="WlaTC/HtrL_glycosyltransf"/>
</dbReference>
<keyword evidence="1" id="KW-0472">Membrane</keyword>
<gene>
    <name evidence="2" type="ORF">ElyMa_001835800</name>
</gene>
<evidence type="ECO:0000313" key="3">
    <source>
        <dbReference type="Proteomes" id="UP000762676"/>
    </source>
</evidence>
<dbReference type="Pfam" id="PF09612">
    <property type="entry name" value="HtrL_YibB"/>
    <property type="match status" value="1"/>
</dbReference>
<keyword evidence="1" id="KW-1133">Transmembrane helix</keyword>
<comment type="caution">
    <text evidence="2">The sequence shown here is derived from an EMBL/GenBank/DDBJ whole genome shotgun (WGS) entry which is preliminary data.</text>
</comment>
<name>A0AAV4EJM7_9GAST</name>
<reference evidence="2 3" key="1">
    <citation type="journal article" date="2021" name="Elife">
        <title>Chloroplast acquisition without the gene transfer in kleptoplastic sea slugs, Plakobranchus ocellatus.</title>
        <authorList>
            <person name="Maeda T."/>
            <person name="Takahashi S."/>
            <person name="Yoshida T."/>
            <person name="Shimamura S."/>
            <person name="Takaki Y."/>
            <person name="Nagai Y."/>
            <person name="Toyoda A."/>
            <person name="Suzuki Y."/>
            <person name="Arimoto A."/>
            <person name="Ishii H."/>
            <person name="Satoh N."/>
            <person name="Nishiyama T."/>
            <person name="Hasebe M."/>
            <person name="Maruyama T."/>
            <person name="Minagawa J."/>
            <person name="Obokata J."/>
            <person name="Shigenobu S."/>
        </authorList>
    </citation>
    <scope>NUCLEOTIDE SEQUENCE [LARGE SCALE GENOMIC DNA]</scope>
</reference>
<dbReference type="AlphaFoldDB" id="A0AAV4EJM7"/>
<accession>A0AAV4EJM7</accession>
<evidence type="ECO:0000256" key="1">
    <source>
        <dbReference type="SAM" id="Phobius"/>
    </source>
</evidence>
<proteinExistence type="predicted"/>